<dbReference type="EMBL" id="OX465080">
    <property type="protein sequence ID" value="CAI9283193.1"/>
    <property type="molecule type" value="Genomic_DNA"/>
</dbReference>
<dbReference type="Proteomes" id="UP001177003">
    <property type="component" value="Chromosome 4"/>
</dbReference>
<organism evidence="2 3">
    <name type="scientific">Lactuca saligna</name>
    <name type="common">Willowleaf lettuce</name>
    <dbReference type="NCBI Taxonomy" id="75948"/>
    <lineage>
        <taxon>Eukaryota</taxon>
        <taxon>Viridiplantae</taxon>
        <taxon>Streptophyta</taxon>
        <taxon>Embryophyta</taxon>
        <taxon>Tracheophyta</taxon>
        <taxon>Spermatophyta</taxon>
        <taxon>Magnoliopsida</taxon>
        <taxon>eudicotyledons</taxon>
        <taxon>Gunneridae</taxon>
        <taxon>Pentapetalae</taxon>
        <taxon>asterids</taxon>
        <taxon>campanulids</taxon>
        <taxon>Asterales</taxon>
        <taxon>Asteraceae</taxon>
        <taxon>Cichorioideae</taxon>
        <taxon>Cichorieae</taxon>
        <taxon>Lactucinae</taxon>
        <taxon>Lactuca</taxon>
    </lineage>
</organism>
<evidence type="ECO:0000313" key="2">
    <source>
        <dbReference type="EMBL" id="CAI9283193.1"/>
    </source>
</evidence>
<protein>
    <submittedName>
        <fullName evidence="2">Uncharacterized protein</fullName>
    </submittedName>
</protein>
<feature type="region of interest" description="Disordered" evidence="1">
    <location>
        <begin position="27"/>
        <end position="62"/>
    </location>
</feature>
<evidence type="ECO:0000256" key="1">
    <source>
        <dbReference type="SAM" id="MobiDB-lite"/>
    </source>
</evidence>
<dbReference type="PANTHER" id="PTHR46250:SF17">
    <property type="entry name" value="MYB_SANT-LIKE DOMAIN-CONTAINING PROTEIN"/>
    <property type="match status" value="1"/>
</dbReference>
<dbReference type="PANTHER" id="PTHR46250">
    <property type="entry name" value="MYB/SANT-LIKE DNA-BINDING DOMAIN PROTEIN-RELATED"/>
    <property type="match status" value="1"/>
</dbReference>
<evidence type="ECO:0000313" key="3">
    <source>
        <dbReference type="Proteomes" id="UP001177003"/>
    </source>
</evidence>
<accession>A0AA35YZL8</accession>
<gene>
    <name evidence="2" type="ORF">LSALG_LOCUS22798</name>
</gene>
<name>A0AA35YZL8_LACSI</name>
<proteinExistence type="predicted"/>
<dbReference type="AlphaFoldDB" id="A0AA35YZL8"/>
<sequence>MIFPHYEDLCIIFGKDISQRNKAKDFAQMEEDANNEEQSEQVADDFEEQTTKNEESPNIGSKKRKRVYVVIKGTTIAANVLEEKLEKVVNNMNKAILGETKVQKKL</sequence>
<keyword evidence="3" id="KW-1185">Reference proteome</keyword>
<feature type="compositionally biased region" description="Acidic residues" evidence="1">
    <location>
        <begin position="28"/>
        <end position="48"/>
    </location>
</feature>
<reference evidence="2" key="1">
    <citation type="submission" date="2023-04" db="EMBL/GenBank/DDBJ databases">
        <authorList>
            <person name="Vijverberg K."/>
            <person name="Xiong W."/>
            <person name="Schranz E."/>
        </authorList>
    </citation>
    <scope>NUCLEOTIDE SEQUENCE</scope>
</reference>